<dbReference type="InterPro" id="IPR008979">
    <property type="entry name" value="Galactose-bd-like_sf"/>
</dbReference>
<evidence type="ECO:0000256" key="1">
    <source>
        <dbReference type="ARBA" id="ARBA00022729"/>
    </source>
</evidence>
<dbReference type="Pfam" id="PF00150">
    <property type="entry name" value="Cellulase"/>
    <property type="match status" value="1"/>
</dbReference>
<dbReference type="GO" id="GO:0008422">
    <property type="term" value="F:beta-glucosidase activity"/>
    <property type="evidence" value="ECO:0007669"/>
    <property type="project" value="TreeGrafter"/>
</dbReference>
<dbReference type="GO" id="GO:0030246">
    <property type="term" value="F:carbohydrate binding"/>
    <property type="evidence" value="ECO:0007669"/>
    <property type="project" value="InterPro"/>
</dbReference>
<evidence type="ECO:0000313" key="5">
    <source>
        <dbReference type="EMBL" id="TGE21322.1"/>
    </source>
</evidence>
<dbReference type="PANTHER" id="PTHR31297:SF13">
    <property type="entry name" value="PUTATIVE-RELATED"/>
    <property type="match status" value="1"/>
</dbReference>
<dbReference type="Gene3D" id="2.60.120.260">
    <property type="entry name" value="Galactose-binding domain-like"/>
    <property type="match status" value="1"/>
</dbReference>
<dbReference type="CDD" id="cd04080">
    <property type="entry name" value="CBM6_cellulase-like"/>
    <property type="match status" value="1"/>
</dbReference>
<dbReference type="GO" id="GO:0009251">
    <property type="term" value="P:glucan catabolic process"/>
    <property type="evidence" value="ECO:0007669"/>
    <property type="project" value="TreeGrafter"/>
</dbReference>
<dbReference type="InterPro" id="IPR005084">
    <property type="entry name" value="CBM6"/>
</dbReference>
<protein>
    <submittedName>
        <fullName evidence="5">Carbohydrate-binding protein</fullName>
    </submittedName>
</protein>
<dbReference type="SUPFAM" id="SSF49785">
    <property type="entry name" value="Galactose-binding domain-like"/>
    <property type="match status" value="1"/>
</dbReference>
<dbReference type="Proteomes" id="UP000297549">
    <property type="component" value="Unassembled WGS sequence"/>
</dbReference>
<dbReference type="GO" id="GO:0005576">
    <property type="term" value="C:extracellular region"/>
    <property type="evidence" value="ECO:0007669"/>
    <property type="project" value="TreeGrafter"/>
</dbReference>
<dbReference type="PANTHER" id="PTHR31297">
    <property type="entry name" value="GLUCAN ENDO-1,6-BETA-GLUCOSIDASE B"/>
    <property type="match status" value="1"/>
</dbReference>
<name>A0A4Z0PXZ9_9BACT</name>
<feature type="domain" description="CBM6" evidence="4">
    <location>
        <begin position="521"/>
        <end position="646"/>
    </location>
</feature>
<dbReference type="SUPFAM" id="SSF51445">
    <property type="entry name" value="(Trans)glycosidases"/>
    <property type="match status" value="1"/>
</dbReference>
<dbReference type="GO" id="GO:0009986">
    <property type="term" value="C:cell surface"/>
    <property type="evidence" value="ECO:0007669"/>
    <property type="project" value="TreeGrafter"/>
</dbReference>
<dbReference type="AlphaFoldDB" id="A0A4Z0PXZ9"/>
<gene>
    <name evidence="5" type="ORF">E5K00_13610</name>
</gene>
<evidence type="ECO:0000259" key="4">
    <source>
        <dbReference type="PROSITE" id="PS51175"/>
    </source>
</evidence>
<evidence type="ECO:0000256" key="2">
    <source>
        <dbReference type="ARBA" id="ARBA00022801"/>
    </source>
</evidence>
<keyword evidence="2" id="KW-0378">Hydrolase</keyword>
<dbReference type="OrthoDB" id="9800955at2"/>
<keyword evidence="3" id="KW-0326">Glycosidase</keyword>
<dbReference type="InterPro" id="IPR001547">
    <property type="entry name" value="Glyco_hydro_5"/>
</dbReference>
<dbReference type="SMART" id="SM00606">
    <property type="entry name" value="CBD_IV"/>
    <property type="match status" value="1"/>
</dbReference>
<dbReference type="EMBL" id="SRLC01000002">
    <property type="protein sequence ID" value="TGE21322.1"/>
    <property type="molecule type" value="Genomic_DNA"/>
</dbReference>
<organism evidence="5 6">
    <name type="scientific">Hymenobacter aquaticus</name>
    <dbReference type="NCBI Taxonomy" id="1867101"/>
    <lineage>
        <taxon>Bacteria</taxon>
        <taxon>Pseudomonadati</taxon>
        <taxon>Bacteroidota</taxon>
        <taxon>Cytophagia</taxon>
        <taxon>Cytophagales</taxon>
        <taxon>Hymenobacteraceae</taxon>
        <taxon>Hymenobacter</taxon>
    </lineage>
</organism>
<proteinExistence type="predicted"/>
<dbReference type="Gene3D" id="3.20.20.80">
    <property type="entry name" value="Glycosidases"/>
    <property type="match status" value="1"/>
</dbReference>
<dbReference type="InterPro" id="IPR017853">
    <property type="entry name" value="GH"/>
</dbReference>
<evidence type="ECO:0000256" key="3">
    <source>
        <dbReference type="ARBA" id="ARBA00023295"/>
    </source>
</evidence>
<keyword evidence="1" id="KW-0732">Signal</keyword>
<reference evidence="5 6" key="1">
    <citation type="submission" date="2019-04" db="EMBL/GenBank/DDBJ databases">
        <authorList>
            <person name="Feng G."/>
            <person name="Zhang J."/>
            <person name="Zhu H."/>
        </authorList>
    </citation>
    <scope>NUCLEOTIDE SEQUENCE [LARGE SCALE GENOMIC DNA]</scope>
    <source>
        <strain evidence="5 6">JCM 31653</strain>
    </source>
</reference>
<dbReference type="InterPro" id="IPR006584">
    <property type="entry name" value="Cellulose-bd_IV"/>
</dbReference>
<keyword evidence="6" id="KW-1185">Reference proteome</keyword>
<dbReference type="Pfam" id="PF03422">
    <property type="entry name" value="CBM_6"/>
    <property type="match status" value="1"/>
</dbReference>
<evidence type="ECO:0000313" key="6">
    <source>
        <dbReference type="Proteomes" id="UP000297549"/>
    </source>
</evidence>
<dbReference type="PROSITE" id="PS51175">
    <property type="entry name" value="CBM6"/>
    <property type="match status" value="1"/>
</dbReference>
<dbReference type="InterPro" id="IPR050386">
    <property type="entry name" value="Glycosyl_hydrolase_5"/>
</dbReference>
<sequence>MGEVKSLGGPSPKRDGIFPSRFYFVGRLVLSFSMKNIDCQPKRRKARRWLLWLALLLAPGLVSAQRLSMLRAQGGKIVDAQGREVVLRGFNVGGWLLQESYLLKTDTLDSQARIRGGLLRTMSDQELEAFYEQYRATFVTKADIDFVAAQGFNCVRLPFHYDLFLTRQQRLERNKVSRRPRDPQAVEAYVQHLAQWYDQNQLFTDAQQLDGFRLLDQVLSWCAANNLYVILDLHAAPGGQGTDRNINDNFVPLDLWKRHDRQGRLIYQDITVRLWEKLAARYQHDPRVAMYDFINEPHRVDIENGLSNDNAEINVLYSRLINAVRGRGDQHLVLLEGNGYGNEYTNLTPDKLHVQDRSNLVYNAHRYWCPNDPAATDPNPNQINLLANLAAFRAKWQVPVWVGETGENSNEWFAGAVQGLDAQNIGWCHWNLKRVEGVTSLLRVRPYGSILTPAGRAALLRNSQFNQCVPNRDVIAALTRPATARTPFAALSIPGTIHATNYDMGRNGIAYHDAYAERIDYRKQAPTNNGSLYRNDGVDIEAVTDQASNGFAISDMAAGEWVNYTVSVTKAGAYTLRARVKNEARAPSRLTVKLDEAVIGSLTVGPAAGAAWTTVAVPTTVLPVGRHTLQLYVEQPGASLSWLQFDLSSTPTTQGGQ</sequence>
<comment type="caution">
    <text evidence="5">The sequence shown here is derived from an EMBL/GenBank/DDBJ whole genome shotgun (WGS) entry which is preliminary data.</text>
</comment>
<accession>A0A4Z0PXZ9</accession>